<feature type="transmembrane region" description="Helical" evidence="2">
    <location>
        <begin position="6"/>
        <end position="22"/>
    </location>
</feature>
<feature type="compositionally biased region" description="Basic and acidic residues" evidence="1">
    <location>
        <begin position="30"/>
        <end position="42"/>
    </location>
</feature>
<dbReference type="AlphaFoldDB" id="A0A150X1Q9"/>
<proteinExistence type="predicted"/>
<organism evidence="3 4">
    <name type="scientific">Roseivirga spongicola</name>
    <dbReference type="NCBI Taxonomy" id="333140"/>
    <lineage>
        <taxon>Bacteria</taxon>
        <taxon>Pseudomonadati</taxon>
        <taxon>Bacteroidota</taxon>
        <taxon>Cytophagia</taxon>
        <taxon>Cytophagales</taxon>
        <taxon>Roseivirgaceae</taxon>
        <taxon>Roseivirga</taxon>
    </lineage>
</organism>
<dbReference type="OrthoDB" id="982539at2"/>
<reference evidence="3 4" key="1">
    <citation type="submission" date="2016-01" db="EMBL/GenBank/DDBJ databases">
        <title>Genome sequencing of Roseivirga spongicola UST030701-084.</title>
        <authorList>
            <person name="Selvaratnam C."/>
            <person name="Thevarajoo S."/>
            <person name="Goh K.M."/>
            <person name="Ee R."/>
            <person name="Chan K.-G."/>
            <person name="Chong C.S."/>
        </authorList>
    </citation>
    <scope>NUCLEOTIDE SEQUENCE [LARGE SCALE GENOMIC DNA]</scope>
    <source>
        <strain evidence="3 4">UST030701-084</strain>
    </source>
</reference>
<dbReference type="Proteomes" id="UP000075606">
    <property type="component" value="Unassembled WGS sequence"/>
</dbReference>
<keyword evidence="2" id="KW-0472">Membrane</keyword>
<keyword evidence="4" id="KW-1185">Reference proteome</keyword>
<dbReference type="EMBL" id="LRPC01000029">
    <property type="protein sequence ID" value="KYG72626.1"/>
    <property type="molecule type" value="Genomic_DNA"/>
</dbReference>
<evidence type="ECO:0000256" key="1">
    <source>
        <dbReference type="SAM" id="MobiDB-lite"/>
    </source>
</evidence>
<accession>A0A150X1Q9</accession>
<evidence type="ECO:0000256" key="2">
    <source>
        <dbReference type="SAM" id="Phobius"/>
    </source>
</evidence>
<keyword evidence="2" id="KW-0812">Transmembrane</keyword>
<protein>
    <submittedName>
        <fullName evidence="3">Uncharacterized protein</fullName>
    </submittedName>
</protein>
<name>A0A150X1Q9_9BACT</name>
<evidence type="ECO:0000313" key="4">
    <source>
        <dbReference type="Proteomes" id="UP000075606"/>
    </source>
</evidence>
<comment type="caution">
    <text evidence="3">The sequence shown here is derived from an EMBL/GenBank/DDBJ whole genome shotgun (WGS) entry which is preliminary data.</text>
</comment>
<sequence length="160" mass="18780">MDIDFGTVIYIVLGIIYFIFQANSKNKKRQQQDERYEEKEPRQTTSTGRRPTFEELLEEFTGQKTVRPEPVLEPVADAKPIKEERPYRSTFEVAKENTAKRKREAEAEAARIRSKFNDHLEPYEIEEQVDSENDYADMFADLDSAKKAFVASEIFNRKFN</sequence>
<gene>
    <name evidence="3" type="ORF">AWW68_17130</name>
</gene>
<keyword evidence="2" id="KW-1133">Transmembrane helix</keyword>
<evidence type="ECO:0000313" key="3">
    <source>
        <dbReference type="EMBL" id="KYG72626.1"/>
    </source>
</evidence>
<feature type="region of interest" description="Disordered" evidence="1">
    <location>
        <begin position="28"/>
        <end position="53"/>
    </location>
</feature>
<dbReference type="RefSeq" id="WP_068224585.1">
    <property type="nucleotide sequence ID" value="NZ_LRPC01000029.1"/>
</dbReference>